<organism evidence="5 6">
    <name type="scientific">Enterococcus lemanii</name>
    <dbReference type="NCBI Taxonomy" id="1159752"/>
    <lineage>
        <taxon>Bacteria</taxon>
        <taxon>Bacillati</taxon>
        <taxon>Bacillota</taxon>
        <taxon>Bacilli</taxon>
        <taxon>Lactobacillales</taxon>
        <taxon>Enterococcaceae</taxon>
        <taxon>Enterococcus</taxon>
    </lineage>
</organism>
<dbReference type="InterPro" id="IPR036291">
    <property type="entry name" value="NAD(P)-bd_dom_sf"/>
</dbReference>
<sequence>MKQAAIIGFGGMGKWHQDAISQQIKELTVTGILDVRPEAKAEAREKNLHVYQDLEALLADQAIEVVIVATPNDSHKEYIIKALCAGKHVVSEKPVVLKSTDLTEIIAEAKEATGLFTIHQNRRWDHDFQIVKEVLNQSDIGKPYFIESRVNGSSIFLHGWRDYEINGGGMLYDWGVHLIDQALQLIPEKVVSVHAHLFNIHSKEVDDNIKVSLMFENEVSVILEVATNCFIPAPRWHVSCKNGTFWIENWACEGKIVQLADNQAMKWENDIVYTAAGPTRTMAPRPDSTVQEKALPTIKDARGNEYHRFSSADIFYHNLLEAIEGKQDLLVKAEEALRVIQIIELAFQSAKEQQGIACAI</sequence>
<protein>
    <submittedName>
        <fullName evidence="5">Gfo/Idh/MocA family protein</fullName>
    </submittedName>
</protein>
<keyword evidence="6" id="KW-1185">Reference proteome</keyword>
<dbReference type="SUPFAM" id="SSF51735">
    <property type="entry name" value="NAD(P)-binding Rossmann-fold domains"/>
    <property type="match status" value="1"/>
</dbReference>
<dbReference type="Pfam" id="PF01408">
    <property type="entry name" value="GFO_IDH_MocA"/>
    <property type="match status" value="1"/>
</dbReference>
<feature type="domain" description="GFO/IDH/MocA-like oxidoreductase" evidence="4">
    <location>
        <begin position="128"/>
        <end position="245"/>
    </location>
</feature>
<evidence type="ECO:0000259" key="4">
    <source>
        <dbReference type="Pfam" id="PF22725"/>
    </source>
</evidence>
<evidence type="ECO:0000256" key="2">
    <source>
        <dbReference type="ARBA" id="ARBA00023002"/>
    </source>
</evidence>
<accession>A0ABV9MTJ9</accession>
<dbReference type="SUPFAM" id="SSF55347">
    <property type="entry name" value="Glyceraldehyde-3-phosphate dehydrogenase-like, C-terminal domain"/>
    <property type="match status" value="1"/>
</dbReference>
<dbReference type="InterPro" id="IPR055170">
    <property type="entry name" value="GFO_IDH_MocA-like_dom"/>
</dbReference>
<reference evidence="6" key="1">
    <citation type="journal article" date="2019" name="Int. J. Syst. Evol. Microbiol.">
        <title>The Global Catalogue of Microorganisms (GCM) 10K type strain sequencing project: providing services to taxonomists for standard genome sequencing and annotation.</title>
        <authorList>
            <consortium name="The Broad Institute Genomics Platform"/>
            <consortium name="The Broad Institute Genome Sequencing Center for Infectious Disease"/>
            <person name="Wu L."/>
            <person name="Ma J."/>
        </authorList>
    </citation>
    <scope>NUCLEOTIDE SEQUENCE [LARGE SCALE GENOMIC DNA]</scope>
    <source>
        <strain evidence="6">CGMCC 1.19032</strain>
    </source>
</reference>
<dbReference type="RefSeq" id="WP_204653781.1">
    <property type="nucleotide sequence ID" value="NZ_JAFBFD010000013.1"/>
</dbReference>
<dbReference type="Gene3D" id="3.30.360.10">
    <property type="entry name" value="Dihydrodipicolinate Reductase, domain 2"/>
    <property type="match status" value="1"/>
</dbReference>
<comment type="caution">
    <text evidence="5">The sequence shown here is derived from an EMBL/GenBank/DDBJ whole genome shotgun (WGS) entry which is preliminary data.</text>
</comment>
<evidence type="ECO:0000259" key="3">
    <source>
        <dbReference type="Pfam" id="PF01408"/>
    </source>
</evidence>
<evidence type="ECO:0000256" key="1">
    <source>
        <dbReference type="ARBA" id="ARBA00010928"/>
    </source>
</evidence>
<feature type="domain" description="Gfo/Idh/MocA-like oxidoreductase N-terminal" evidence="3">
    <location>
        <begin position="4"/>
        <end position="116"/>
    </location>
</feature>
<dbReference type="PANTHER" id="PTHR43708:SF5">
    <property type="entry name" value="CONSERVED EXPRESSED OXIDOREDUCTASE (EUROFUNG)-RELATED"/>
    <property type="match status" value="1"/>
</dbReference>
<dbReference type="Gene3D" id="3.40.50.720">
    <property type="entry name" value="NAD(P)-binding Rossmann-like Domain"/>
    <property type="match status" value="1"/>
</dbReference>
<dbReference type="EMBL" id="JBHSGS010000007">
    <property type="protein sequence ID" value="MFC4718359.1"/>
    <property type="molecule type" value="Genomic_DNA"/>
</dbReference>
<proteinExistence type="inferred from homology"/>
<evidence type="ECO:0000313" key="5">
    <source>
        <dbReference type="EMBL" id="MFC4718359.1"/>
    </source>
</evidence>
<name>A0ABV9MTJ9_9ENTE</name>
<gene>
    <name evidence="5" type="ORF">ACFO5I_01175</name>
</gene>
<comment type="similarity">
    <text evidence="1">Belongs to the Gfo/Idh/MocA family.</text>
</comment>
<keyword evidence="2" id="KW-0560">Oxidoreductase</keyword>
<dbReference type="InterPro" id="IPR000683">
    <property type="entry name" value="Gfo/Idh/MocA-like_OxRdtase_N"/>
</dbReference>
<evidence type="ECO:0000313" key="6">
    <source>
        <dbReference type="Proteomes" id="UP001595969"/>
    </source>
</evidence>
<dbReference type="InterPro" id="IPR051317">
    <property type="entry name" value="Gfo/Idh/MocA_oxidoreduct"/>
</dbReference>
<dbReference type="Proteomes" id="UP001595969">
    <property type="component" value="Unassembled WGS sequence"/>
</dbReference>
<dbReference type="Pfam" id="PF22725">
    <property type="entry name" value="GFO_IDH_MocA_C3"/>
    <property type="match status" value="1"/>
</dbReference>
<dbReference type="PANTHER" id="PTHR43708">
    <property type="entry name" value="CONSERVED EXPRESSED OXIDOREDUCTASE (EUROFUNG)"/>
    <property type="match status" value="1"/>
</dbReference>